<dbReference type="Pfam" id="PF04464">
    <property type="entry name" value="Glyphos_transf"/>
    <property type="match status" value="1"/>
</dbReference>
<dbReference type="Proteomes" id="UP000618733">
    <property type="component" value="Unassembled WGS sequence"/>
</dbReference>
<feature type="domain" description="Glycosyl transferase family 1" evidence="7">
    <location>
        <begin position="657"/>
        <end position="800"/>
    </location>
</feature>
<protein>
    <submittedName>
        <fullName evidence="8">CDP-glycerol glycerophosphotransferase family protein</fullName>
    </submittedName>
</protein>
<evidence type="ECO:0000256" key="6">
    <source>
        <dbReference type="ARBA" id="ARBA00023136"/>
    </source>
</evidence>
<evidence type="ECO:0000256" key="4">
    <source>
        <dbReference type="ARBA" id="ARBA00022679"/>
    </source>
</evidence>
<dbReference type="InterPro" id="IPR043149">
    <property type="entry name" value="TagF_N"/>
</dbReference>
<dbReference type="AlphaFoldDB" id="A0A934UX24"/>
<organism evidence="8 9">
    <name type="scientific">Leucobacter edaphi</name>
    <dbReference type="NCBI Taxonomy" id="2796472"/>
    <lineage>
        <taxon>Bacteria</taxon>
        <taxon>Bacillati</taxon>
        <taxon>Actinomycetota</taxon>
        <taxon>Actinomycetes</taxon>
        <taxon>Micrococcales</taxon>
        <taxon>Microbacteriaceae</taxon>
        <taxon>Leucobacter</taxon>
    </lineage>
</organism>
<dbReference type="Gene3D" id="3.40.50.2000">
    <property type="entry name" value="Glycogen Phosphorylase B"/>
    <property type="match status" value="2"/>
</dbReference>
<dbReference type="EMBL" id="JAEHOI010000001">
    <property type="protein sequence ID" value="MBK0420497.1"/>
    <property type="molecule type" value="Genomic_DNA"/>
</dbReference>
<comment type="similarity">
    <text evidence="2">Belongs to the CDP-glycerol glycerophosphotransferase family.</text>
</comment>
<evidence type="ECO:0000313" key="9">
    <source>
        <dbReference type="Proteomes" id="UP000618733"/>
    </source>
</evidence>
<comment type="subcellular location">
    <subcellularLocation>
        <location evidence="1">Cell membrane</location>
        <topology evidence="1">Peripheral membrane protein</topology>
    </subcellularLocation>
</comment>
<comment type="caution">
    <text evidence="8">The sequence shown here is derived from an EMBL/GenBank/DDBJ whole genome shotgun (WGS) entry which is preliminary data.</text>
</comment>
<dbReference type="GO" id="GO:0019350">
    <property type="term" value="P:teichoic acid biosynthetic process"/>
    <property type="evidence" value="ECO:0007669"/>
    <property type="project" value="UniProtKB-KW"/>
</dbReference>
<dbReference type="InterPro" id="IPR051612">
    <property type="entry name" value="Teichoic_Acid_Biosynth"/>
</dbReference>
<dbReference type="GO" id="GO:0005886">
    <property type="term" value="C:plasma membrane"/>
    <property type="evidence" value="ECO:0007669"/>
    <property type="project" value="UniProtKB-SubCell"/>
</dbReference>
<keyword evidence="5" id="KW-0777">Teichoic acid biosynthesis</keyword>
<evidence type="ECO:0000259" key="7">
    <source>
        <dbReference type="Pfam" id="PF00534"/>
    </source>
</evidence>
<dbReference type="InterPro" id="IPR001296">
    <property type="entry name" value="Glyco_trans_1"/>
</dbReference>
<dbReference type="InterPro" id="IPR043148">
    <property type="entry name" value="TagF_C"/>
</dbReference>
<keyword evidence="4" id="KW-0808">Transferase</keyword>
<evidence type="ECO:0000313" key="8">
    <source>
        <dbReference type="EMBL" id="MBK0420497.1"/>
    </source>
</evidence>
<dbReference type="GO" id="GO:0047355">
    <property type="term" value="F:CDP-glycerol glycerophosphotransferase activity"/>
    <property type="evidence" value="ECO:0007669"/>
    <property type="project" value="InterPro"/>
</dbReference>
<dbReference type="SUPFAM" id="SSF53756">
    <property type="entry name" value="UDP-Glycosyltransferase/glycogen phosphorylase"/>
    <property type="match status" value="2"/>
</dbReference>
<dbReference type="Gene3D" id="3.40.50.11820">
    <property type="match status" value="1"/>
</dbReference>
<dbReference type="GO" id="GO:0016757">
    <property type="term" value="F:glycosyltransferase activity"/>
    <property type="evidence" value="ECO:0007669"/>
    <property type="project" value="InterPro"/>
</dbReference>
<keyword evidence="9" id="KW-1185">Reference proteome</keyword>
<keyword evidence="3" id="KW-1003">Cell membrane</keyword>
<dbReference type="PANTHER" id="PTHR37316:SF3">
    <property type="entry name" value="TEICHOIC ACID GLYCEROL-PHOSPHATE TRANSFERASE"/>
    <property type="match status" value="1"/>
</dbReference>
<evidence type="ECO:0000256" key="3">
    <source>
        <dbReference type="ARBA" id="ARBA00022475"/>
    </source>
</evidence>
<dbReference type="PANTHER" id="PTHR37316">
    <property type="entry name" value="TEICHOIC ACID GLYCEROL-PHOSPHATE PRIMASE"/>
    <property type="match status" value="1"/>
</dbReference>
<evidence type="ECO:0000256" key="2">
    <source>
        <dbReference type="ARBA" id="ARBA00010488"/>
    </source>
</evidence>
<evidence type="ECO:0000256" key="5">
    <source>
        <dbReference type="ARBA" id="ARBA00022944"/>
    </source>
</evidence>
<reference evidence="8" key="1">
    <citation type="submission" date="2020-12" db="EMBL/GenBank/DDBJ databases">
        <title>Leucobacter sp. CAS2, isolated from Chromium sludge.</title>
        <authorList>
            <person name="Xu Z."/>
        </authorList>
    </citation>
    <scope>NUCLEOTIDE SEQUENCE</scope>
    <source>
        <strain evidence="8">CSA2</strain>
    </source>
</reference>
<keyword evidence="6" id="KW-0472">Membrane</keyword>
<dbReference type="Gene3D" id="3.40.50.12580">
    <property type="match status" value="1"/>
</dbReference>
<name>A0A934UX24_9MICO</name>
<gene>
    <name evidence="8" type="ORF">JD292_00145</name>
</gene>
<sequence>MSAAAKLRRNVARAKRAALAERLAYLRSLPIRSNTVVYESFAGNGVLCNPEAIFRRIVDDPEFADFEHVWVIADRSAQRRFEREFAKHPRVNWVPRGGLAYWKALSTAGLLINNATFPPEFGKRPGQIYLNTWHGTPLKQMGFDMPGGAAQSTNTLRNFLMADYLLAANTLMAETMYEDAYRLRNIYGGKIIEEGYPRIDRQRLNPAEREAIRAELAAEGIETGDRKIVLYAPTWRGASFQSPEADAEQLADRVAELQAGLGDDTFVLLRPHQAVHAVLQQTPRLAGIVAPSAMPTNQLLGYADGLITDFSSIFFDYLATGRPIAFYTPDAEDYQESRGTYLSGEPLPGPVSADARETGAQLSALLHGKERFPGYEDWAARFTPYEDGHATDRIVDAVFHGRTGGLRIRNASRDGRRRLLIYVGGMRSNGITSAALNLLKSIDYDRYDVTAVMPRFQPSATRANLAMIPDEVRQVLRVGGMNGSKLRQVQRRLLDRGGELPVPGELDWHERLWKDEWERMFGSATFDWAADFSGYDPFWANLILHSPGSTSAVWLHSEMVADRARVVHGKQPFKRKLGLVFSLYRGFDQLVSVSPSLSRLNREELAAYAEPEQFRTARNFPDPERVKTGAIAPLETLIPEDGPVPEWLAALRERTPEQRWFVTTARLAGAKNQASQIRAFARVHADHPETRLVIIGHGPLRQELEELIAELSLEGKAFLTGELSNPFAVMARSDCFVLSSRYEGQPMVLLEAAVCGLPIVSTAFATVEDALPPGAIHVVPQGDEHVEAGMRAFLRGEVPPVHFDDEAYIAQLVAEFDALADERVSARAE</sequence>
<dbReference type="CDD" id="cd03811">
    <property type="entry name" value="GT4_GT28_WabH-like"/>
    <property type="match status" value="1"/>
</dbReference>
<dbReference type="RefSeq" id="WP_200130721.1">
    <property type="nucleotide sequence ID" value="NZ_JAEHOI010000001.1"/>
</dbReference>
<accession>A0A934UX24</accession>
<dbReference type="InterPro" id="IPR007554">
    <property type="entry name" value="Glycerophosphate_synth"/>
</dbReference>
<proteinExistence type="inferred from homology"/>
<evidence type="ECO:0000256" key="1">
    <source>
        <dbReference type="ARBA" id="ARBA00004202"/>
    </source>
</evidence>
<dbReference type="Pfam" id="PF00534">
    <property type="entry name" value="Glycos_transf_1"/>
    <property type="match status" value="1"/>
</dbReference>